<dbReference type="AlphaFoldDB" id="A0A1D3JFK5"/>
<name>A0A1D3JFK5_PLAOA</name>
<reference evidence="1 2" key="1">
    <citation type="submission" date="2016-06" db="EMBL/GenBank/DDBJ databases">
        <authorList>
            <consortium name="Pathogen Informatics"/>
        </authorList>
    </citation>
    <scope>NUCLEOTIDE SEQUENCE [LARGE SCALE GENOMIC DNA]</scope>
    <source>
        <strain evidence="1">PocGH01</strain>
    </source>
</reference>
<keyword evidence="2" id="KW-1185">Reference proteome</keyword>
<accession>A0A1D3JFK5</accession>
<dbReference type="InterPro" id="IPR008780">
    <property type="entry name" value="Plasmodium_Vir"/>
</dbReference>
<dbReference type="Proteomes" id="UP000242942">
    <property type="component" value="Unassembled WGS sequence"/>
</dbReference>
<gene>
    <name evidence="1" type="primary">PocGH01_00210600</name>
    <name evidence="1" type="ORF">POCGH01_00210600</name>
</gene>
<dbReference type="VEuPathDB" id="PlasmoDB:PocGH01_00210600"/>
<sequence>MKIKNLFGYKIYDIFENSEDYFQNEALVNFNSHTHNANFCYTTENTNFKTNLDLMNLCKDFIMFLEKLQDEYMNDTTKYSKYREYVNFWLTYKLTATGKPDDYITEFYEFIQNDYKAFPQDGELKSKIYHIKGKSFNNMSILYELYKLYYEIKDKSQEKCPNFHEKFMKNYNLAISKCYTDDEKLCNALEKFKSFYDENRSSRLSICSKQGLPILPKFVAPKPSIGMNFIDKLAYYIYQSSNKQTKDGLSITLNRKYPKLVQLLSLNYNMLLYDKEHEKKKFMIEILYEFIKFCKERNTITFLDSLKYRSSMGFYNKQKNSVPFINLFIKEFFENYYQHNEYEYGEIYKECSTNESSSTYCTVYNQCSQELGNDLFKIKDNIKTHIEYKATQSEELASKYSSGDIPMHKEGEDIVSSNTTPINIGVGVGALFTLSSLYKFTPIGSWLNRTFLGKGNNMNNYGEENDLEFFGHNSSFDNYIPENARFNVAYNAA</sequence>
<dbReference type="EMBL" id="FLRI01000549">
    <property type="protein sequence ID" value="SBT84606.1"/>
    <property type="molecule type" value="Genomic_DNA"/>
</dbReference>
<dbReference type="OrthoDB" id="382559at2759"/>
<proteinExistence type="predicted"/>
<dbReference type="VEuPathDB" id="PlasmoDB:POWCR01_000198300"/>
<evidence type="ECO:0000313" key="2">
    <source>
        <dbReference type="Proteomes" id="UP000242942"/>
    </source>
</evidence>
<dbReference type="Pfam" id="PF05795">
    <property type="entry name" value="Plasmodium_Vir"/>
    <property type="match status" value="1"/>
</dbReference>
<organism evidence="1 2">
    <name type="scientific">Plasmodium ovale</name>
    <name type="common">malaria parasite P. ovale</name>
    <dbReference type="NCBI Taxonomy" id="36330"/>
    <lineage>
        <taxon>Eukaryota</taxon>
        <taxon>Sar</taxon>
        <taxon>Alveolata</taxon>
        <taxon>Apicomplexa</taxon>
        <taxon>Aconoidasida</taxon>
        <taxon>Haemosporida</taxon>
        <taxon>Plasmodiidae</taxon>
        <taxon>Plasmodium</taxon>
        <taxon>Plasmodium (Plasmodium)</taxon>
    </lineage>
</organism>
<evidence type="ECO:0000313" key="1">
    <source>
        <dbReference type="EMBL" id="SBT84606.1"/>
    </source>
</evidence>
<protein>
    <submittedName>
        <fullName evidence="1">PIR protein</fullName>
    </submittedName>
</protein>